<name>A0A6J5NKH7_9CAUD</name>
<protein>
    <submittedName>
        <fullName evidence="1">Uncharacterized protein</fullName>
    </submittedName>
</protein>
<dbReference type="EMBL" id="LR796675">
    <property type="protein sequence ID" value="CAB4159317.1"/>
    <property type="molecule type" value="Genomic_DNA"/>
</dbReference>
<evidence type="ECO:0000313" key="1">
    <source>
        <dbReference type="EMBL" id="CAB4159317.1"/>
    </source>
</evidence>
<proteinExistence type="predicted"/>
<organism evidence="1">
    <name type="scientific">uncultured Caudovirales phage</name>
    <dbReference type="NCBI Taxonomy" id="2100421"/>
    <lineage>
        <taxon>Viruses</taxon>
        <taxon>Duplodnaviria</taxon>
        <taxon>Heunggongvirae</taxon>
        <taxon>Uroviricota</taxon>
        <taxon>Caudoviricetes</taxon>
        <taxon>Peduoviridae</taxon>
        <taxon>Maltschvirus</taxon>
        <taxon>Maltschvirus maltsch</taxon>
    </lineage>
</organism>
<reference evidence="1" key="1">
    <citation type="submission" date="2020-04" db="EMBL/GenBank/DDBJ databases">
        <authorList>
            <person name="Chiriac C."/>
            <person name="Salcher M."/>
            <person name="Ghai R."/>
            <person name="Kavagutti S V."/>
        </authorList>
    </citation>
    <scope>NUCLEOTIDE SEQUENCE</scope>
</reference>
<accession>A0A6J5NKH7</accession>
<sequence length="158" mass="18692">MALTYDTSNCNPIVREELASITECIIFLTMNTRHGWEIDDKTISTFVRRFNLINKSFRYLCMAETTHMRCTDNRVWVDKFGLQWIGETRPYLYLNEDAVRTYWFGLKTNAGKDTDAAFNKNFITNAYRDSWEASPFYMRDTKIESIKEKFNELCIQAD</sequence>
<gene>
    <name evidence="1" type="ORF">UFOVP704_78</name>
</gene>